<accession>A0ABZ2F2M5</accession>
<protein>
    <recommendedName>
        <fullName evidence="5">SMODS and SLOG-associating 2TM effector domain-containing protein</fullName>
    </recommendedName>
</protein>
<keyword evidence="4" id="KW-1185">Reference proteome</keyword>
<keyword evidence="1" id="KW-0812">Transmembrane</keyword>
<evidence type="ECO:0008006" key="5">
    <source>
        <dbReference type="Google" id="ProtNLM"/>
    </source>
</evidence>
<dbReference type="EMBL" id="CP104311">
    <property type="protein sequence ID" value="WWF00758.1"/>
    <property type="molecule type" value="Genomic_DNA"/>
</dbReference>
<gene>
    <name evidence="3" type="ORF">N4J17_04625</name>
    <name evidence="2" type="ORF">N4J17_09710</name>
</gene>
<evidence type="ECO:0000256" key="1">
    <source>
        <dbReference type="SAM" id="Phobius"/>
    </source>
</evidence>
<reference evidence="2 4" key="1">
    <citation type="submission" date="2022-09" db="EMBL/GenBank/DDBJ databases">
        <authorList>
            <person name="Giprobiosintez L."/>
        </authorList>
    </citation>
    <scope>NUCLEOTIDE SEQUENCE [LARGE SCALE GENOMIC DNA]</scope>
    <source>
        <strain evidence="2">VKPM-B-12549</strain>
        <strain evidence="4">VKPM-B-12549 (GBS-15)</strain>
    </source>
</reference>
<proteinExistence type="predicted"/>
<evidence type="ECO:0000313" key="3">
    <source>
        <dbReference type="EMBL" id="WWF02906.1"/>
    </source>
</evidence>
<dbReference type="EMBL" id="CP104311">
    <property type="protein sequence ID" value="WWF02906.1"/>
    <property type="molecule type" value="Genomic_DNA"/>
</dbReference>
<evidence type="ECO:0000313" key="2">
    <source>
        <dbReference type="EMBL" id="WWF00758.1"/>
    </source>
</evidence>
<feature type="transmembrane region" description="Helical" evidence="1">
    <location>
        <begin position="57"/>
        <end position="83"/>
    </location>
</feature>
<dbReference type="RefSeq" id="WP_198321701.1">
    <property type="nucleotide sequence ID" value="NZ_CP104311.1"/>
</dbReference>
<sequence length="157" mass="17967">MNDELTPYQIMLRCRLSSRYHQQRRRVLMRRSRIAGYLGVAMSMGMVASLIQDGPKFIQLALPFLVALATLADTLFGFTAQAFEHLALYRRYMELEQWLLKNEATPAEALARITAIEADEPPVNQTAVDVCDNELLMAHGHEAEHRVHPWARMWASI</sequence>
<evidence type="ECO:0000313" key="4">
    <source>
        <dbReference type="Proteomes" id="UP001359308"/>
    </source>
</evidence>
<name>A0ABZ2F2M5_METCP</name>
<dbReference type="Proteomes" id="UP001359308">
    <property type="component" value="Chromosome"/>
</dbReference>
<organism evidence="2 4">
    <name type="scientific">Methylococcus capsulatus</name>
    <dbReference type="NCBI Taxonomy" id="414"/>
    <lineage>
        <taxon>Bacteria</taxon>
        <taxon>Pseudomonadati</taxon>
        <taxon>Pseudomonadota</taxon>
        <taxon>Gammaproteobacteria</taxon>
        <taxon>Methylococcales</taxon>
        <taxon>Methylococcaceae</taxon>
        <taxon>Methylococcus</taxon>
    </lineage>
</organism>
<keyword evidence="1" id="KW-1133">Transmembrane helix</keyword>
<feature type="transmembrane region" description="Helical" evidence="1">
    <location>
        <begin position="34"/>
        <end position="51"/>
    </location>
</feature>
<keyword evidence="1" id="KW-0472">Membrane</keyword>